<dbReference type="InterPro" id="IPR001466">
    <property type="entry name" value="Beta-lactam-related"/>
</dbReference>
<dbReference type="Proteomes" id="UP000187499">
    <property type="component" value="Chromosome"/>
</dbReference>
<gene>
    <name evidence="4" type="ORF">BTM29_11570</name>
</gene>
<reference evidence="5" key="1">
    <citation type="submission" date="2016-12" db="EMBL/GenBank/DDBJ databases">
        <authorList>
            <person name="Jung M.Y."/>
            <person name="Lee S.H."/>
        </authorList>
    </citation>
    <scope>NUCLEOTIDE SEQUENCE [LARGE SCALE GENOMIC DNA]</scope>
    <source>
        <strain evidence="5">WiKim39</strain>
    </source>
</reference>
<name>A0A1P8Q6D7_9LACO</name>
<keyword evidence="5" id="KW-1185">Reference proteome</keyword>
<dbReference type="PANTHER" id="PTHR46825:SF11">
    <property type="entry name" value="PENICILLIN-BINDING PROTEIN 4"/>
    <property type="match status" value="1"/>
</dbReference>
<evidence type="ECO:0000259" key="3">
    <source>
        <dbReference type="Pfam" id="PF00144"/>
    </source>
</evidence>
<organism evidence="4 5">
    <name type="scientific">Companilactobacillus allii</name>
    <dbReference type="NCBI Taxonomy" id="1847728"/>
    <lineage>
        <taxon>Bacteria</taxon>
        <taxon>Bacillati</taxon>
        <taxon>Bacillota</taxon>
        <taxon>Bacilli</taxon>
        <taxon>Lactobacillales</taxon>
        <taxon>Lactobacillaceae</taxon>
        <taxon>Companilactobacillus</taxon>
    </lineage>
</organism>
<evidence type="ECO:0000313" key="4">
    <source>
        <dbReference type="EMBL" id="APX73416.1"/>
    </source>
</evidence>
<dbReference type="Pfam" id="PF00144">
    <property type="entry name" value="Beta-lactamase"/>
    <property type="match status" value="1"/>
</dbReference>
<protein>
    <submittedName>
        <fullName evidence="4">Penicillin-binding protein</fullName>
    </submittedName>
</protein>
<dbReference type="InterPro" id="IPR012338">
    <property type="entry name" value="Beta-lactam/transpept-like"/>
</dbReference>
<sequence>MRNGKVLYETSRGYSNYAKGKLNTENTSYEIDSIQKSFTAAMIMKQVELGKLSLDDKLSKFYPNIPGSKKITIQQMLDMKSGLLMPTQIGPSQVMSDDNILKNDITKLHFSSAYYNKWFYSPINYNLLSGILEKTTGKSYRYMFTKTYIDKLHLKHTIFAYDKSSHIDKAAGYSNIDPLSAKADYRNAFRTNKYYTYDELGTGQVYMSAEDLYKAEQYIVAGKMLTKKSQKQLHKSGSHSMYGGGFYNDKNNKFANGWGYGFQDVIHISDNGKNAVVALENYQRISVDIKPVVVQIYNMLNN</sequence>
<evidence type="ECO:0000256" key="1">
    <source>
        <dbReference type="ARBA" id="ARBA00004370"/>
    </source>
</evidence>
<dbReference type="AlphaFoldDB" id="A0A1P8Q6D7"/>
<dbReference type="PANTHER" id="PTHR46825">
    <property type="entry name" value="D-ALANYL-D-ALANINE-CARBOXYPEPTIDASE/ENDOPEPTIDASE AMPH"/>
    <property type="match status" value="1"/>
</dbReference>
<evidence type="ECO:0000313" key="5">
    <source>
        <dbReference type="Proteomes" id="UP000187499"/>
    </source>
</evidence>
<comment type="subcellular location">
    <subcellularLocation>
        <location evidence="1">Membrane</location>
    </subcellularLocation>
</comment>
<proteinExistence type="predicted"/>
<dbReference type="Gene3D" id="3.40.710.10">
    <property type="entry name" value="DD-peptidase/beta-lactamase superfamily"/>
    <property type="match status" value="1"/>
</dbReference>
<accession>A0A1P8Q6D7</accession>
<dbReference type="STRING" id="1847728.BTM29_11570"/>
<evidence type="ECO:0000256" key="2">
    <source>
        <dbReference type="ARBA" id="ARBA00023136"/>
    </source>
</evidence>
<keyword evidence="2" id="KW-0472">Membrane</keyword>
<dbReference type="KEGG" id="lalw:BTM29_11570"/>
<dbReference type="EMBL" id="CP019323">
    <property type="protein sequence ID" value="APX73416.1"/>
    <property type="molecule type" value="Genomic_DNA"/>
</dbReference>
<dbReference type="InterPro" id="IPR050491">
    <property type="entry name" value="AmpC-like"/>
</dbReference>
<feature type="domain" description="Beta-lactamase-related" evidence="3">
    <location>
        <begin position="2"/>
        <end position="261"/>
    </location>
</feature>
<dbReference type="SUPFAM" id="SSF56601">
    <property type="entry name" value="beta-lactamase/transpeptidase-like"/>
    <property type="match status" value="1"/>
</dbReference>
<dbReference type="GO" id="GO:0016020">
    <property type="term" value="C:membrane"/>
    <property type="evidence" value="ECO:0007669"/>
    <property type="project" value="UniProtKB-SubCell"/>
</dbReference>